<gene>
    <name evidence="2" type="ORF">ElP_24330</name>
</gene>
<keyword evidence="1" id="KW-0472">Membrane</keyword>
<dbReference type="KEGG" id="tpla:ElP_24330"/>
<keyword evidence="1" id="KW-0812">Transmembrane</keyword>
<dbReference type="Proteomes" id="UP000317835">
    <property type="component" value="Chromosome"/>
</dbReference>
<organism evidence="2 3">
    <name type="scientific">Tautonia plasticadhaerens</name>
    <dbReference type="NCBI Taxonomy" id="2527974"/>
    <lineage>
        <taxon>Bacteria</taxon>
        <taxon>Pseudomonadati</taxon>
        <taxon>Planctomycetota</taxon>
        <taxon>Planctomycetia</taxon>
        <taxon>Isosphaerales</taxon>
        <taxon>Isosphaeraceae</taxon>
        <taxon>Tautonia</taxon>
    </lineage>
</organism>
<protein>
    <submittedName>
        <fullName evidence="2">Uncharacterized protein</fullName>
    </submittedName>
</protein>
<accession>A0A518H152</accession>
<evidence type="ECO:0000313" key="2">
    <source>
        <dbReference type="EMBL" id="QDV34543.1"/>
    </source>
</evidence>
<keyword evidence="3" id="KW-1185">Reference proteome</keyword>
<dbReference type="EMBL" id="CP036426">
    <property type="protein sequence ID" value="QDV34543.1"/>
    <property type="molecule type" value="Genomic_DNA"/>
</dbReference>
<evidence type="ECO:0000313" key="3">
    <source>
        <dbReference type="Proteomes" id="UP000317835"/>
    </source>
</evidence>
<proteinExistence type="predicted"/>
<name>A0A518H152_9BACT</name>
<reference evidence="2 3" key="1">
    <citation type="submission" date="2019-02" db="EMBL/GenBank/DDBJ databases">
        <title>Deep-cultivation of Planctomycetes and their phenomic and genomic characterization uncovers novel biology.</title>
        <authorList>
            <person name="Wiegand S."/>
            <person name="Jogler M."/>
            <person name="Boedeker C."/>
            <person name="Pinto D."/>
            <person name="Vollmers J."/>
            <person name="Rivas-Marin E."/>
            <person name="Kohn T."/>
            <person name="Peeters S.H."/>
            <person name="Heuer A."/>
            <person name="Rast P."/>
            <person name="Oberbeckmann S."/>
            <person name="Bunk B."/>
            <person name="Jeske O."/>
            <person name="Meyerdierks A."/>
            <person name="Storesund J.E."/>
            <person name="Kallscheuer N."/>
            <person name="Luecker S."/>
            <person name="Lage O.M."/>
            <person name="Pohl T."/>
            <person name="Merkel B.J."/>
            <person name="Hornburger P."/>
            <person name="Mueller R.-W."/>
            <person name="Bruemmer F."/>
            <person name="Labrenz M."/>
            <person name="Spormann A.M."/>
            <person name="Op den Camp H."/>
            <person name="Overmann J."/>
            <person name="Amann R."/>
            <person name="Jetten M.S.M."/>
            <person name="Mascher T."/>
            <person name="Medema M.H."/>
            <person name="Devos D.P."/>
            <person name="Kaster A.-K."/>
            <person name="Ovreas L."/>
            <person name="Rohde M."/>
            <person name="Galperin M.Y."/>
            <person name="Jogler C."/>
        </authorList>
    </citation>
    <scope>NUCLEOTIDE SEQUENCE [LARGE SCALE GENOMIC DNA]</scope>
    <source>
        <strain evidence="2 3">ElP</strain>
    </source>
</reference>
<dbReference type="AlphaFoldDB" id="A0A518H152"/>
<keyword evidence="1" id="KW-1133">Transmembrane helix</keyword>
<sequence length="32" mass="3252">MRVVSDALLAVMVPLPSGSFLVVGDLLARAGP</sequence>
<evidence type="ECO:0000256" key="1">
    <source>
        <dbReference type="SAM" id="Phobius"/>
    </source>
</evidence>
<feature type="transmembrane region" description="Helical" evidence="1">
    <location>
        <begin position="7"/>
        <end position="28"/>
    </location>
</feature>